<dbReference type="PANTHER" id="PTHR33933:SF3">
    <property type="entry name" value="PROTEIN ADENYLYLTRANSFERASE MJ0604-RELATED"/>
    <property type="match status" value="1"/>
</dbReference>
<sequence length="105" mass="12455">MKITKDKNLKIFIDQLRKHFGRNLKKIILFGSRARGDYTDDSDYDFILIFDEVTPQIKNKLDGLCLEMLLEHEMVISDFALTEEDLERKRYEPFIMNAKREGVLL</sequence>
<name>A0A0S7XQJ6_UNCSA</name>
<dbReference type="AlphaFoldDB" id="A0A0S7XQJ6"/>
<dbReference type="PANTHER" id="PTHR33933">
    <property type="entry name" value="NUCLEOTIDYLTRANSFERASE"/>
    <property type="match status" value="1"/>
</dbReference>
<protein>
    <recommendedName>
        <fullName evidence="1">Polymerase nucleotidyl transferase domain-containing protein</fullName>
    </recommendedName>
</protein>
<dbReference type="InterPro" id="IPR052548">
    <property type="entry name" value="Type_VII_TA_antitoxin"/>
</dbReference>
<dbReference type="GO" id="GO:0016779">
    <property type="term" value="F:nucleotidyltransferase activity"/>
    <property type="evidence" value="ECO:0007669"/>
    <property type="project" value="InterPro"/>
</dbReference>
<dbReference type="Pfam" id="PF01909">
    <property type="entry name" value="NTP_transf_2"/>
    <property type="match status" value="1"/>
</dbReference>
<dbReference type="InterPro" id="IPR043519">
    <property type="entry name" value="NT_sf"/>
</dbReference>
<reference evidence="2 3" key="1">
    <citation type="journal article" date="2015" name="Microbiome">
        <title>Genomic resolution of linkages in carbon, nitrogen, and sulfur cycling among widespread estuary sediment bacteria.</title>
        <authorList>
            <person name="Baker B.J."/>
            <person name="Lazar C.S."/>
            <person name="Teske A.P."/>
            <person name="Dick G.J."/>
        </authorList>
    </citation>
    <scope>NUCLEOTIDE SEQUENCE [LARGE SCALE GENOMIC DNA]</scope>
    <source>
        <strain evidence="2">DG_54_3</strain>
    </source>
</reference>
<accession>A0A0S7XQJ6</accession>
<feature type="domain" description="Polymerase nucleotidyl transferase" evidence="1">
    <location>
        <begin position="10"/>
        <end position="97"/>
    </location>
</feature>
<gene>
    <name evidence="2" type="ORF">AMJ44_12140</name>
</gene>
<comment type="caution">
    <text evidence="2">The sequence shown here is derived from an EMBL/GenBank/DDBJ whole genome shotgun (WGS) entry which is preliminary data.</text>
</comment>
<dbReference type="SUPFAM" id="SSF81301">
    <property type="entry name" value="Nucleotidyltransferase"/>
    <property type="match status" value="1"/>
</dbReference>
<dbReference type="EMBL" id="LIZX01000163">
    <property type="protein sequence ID" value="KPJ64770.1"/>
    <property type="molecule type" value="Genomic_DNA"/>
</dbReference>
<evidence type="ECO:0000313" key="3">
    <source>
        <dbReference type="Proteomes" id="UP000051861"/>
    </source>
</evidence>
<evidence type="ECO:0000259" key="1">
    <source>
        <dbReference type="Pfam" id="PF01909"/>
    </source>
</evidence>
<evidence type="ECO:0000313" key="2">
    <source>
        <dbReference type="EMBL" id="KPJ64770.1"/>
    </source>
</evidence>
<organism evidence="2 3">
    <name type="scientific">candidate division WOR-1 bacterium DG_54_3</name>
    <dbReference type="NCBI Taxonomy" id="1703775"/>
    <lineage>
        <taxon>Bacteria</taxon>
        <taxon>Bacillati</taxon>
        <taxon>Saganbacteria</taxon>
    </lineage>
</organism>
<proteinExistence type="predicted"/>
<dbReference type="Gene3D" id="3.30.460.10">
    <property type="entry name" value="Beta Polymerase, domain 2"/>
    <property type="match status" value="1"/>
</dbReference>
<dbReference type="CDD" id="cd05403">
    <property type="entry name" value="NT_KNTase_like"/>
    <property type="match status" value="1"/>
</dbReference>
<dbReference type="InterPro" id="IPR002934">
    <property type="entry name" value="Polymerase_NTP_transf_dom"/>
</dbReference>
<dbReference type="Proteomes" id="UP000051861">
    <property type="component" value="Unassembled WGS sequence"/>
</dbReference>